<name>A0AA41QT71_9HYPH</name>
<dbReference type="RefSeq" id="WP_281737145.1">
    <property type="nucleotide sequence ID" value="NZ_JAKETQ010000004.1"/>
</dbReference>
<protein>
    <recommendedName>
        <fullName evidence="2">TtsA-like Glycoside hydrolase family 108 domain-containing protein</fullName>
    </recommendedName>
</protein>
<dbReference type="EMBL" id="JALAZD010000004">
    <property type="protein sequence ID" value="MCI0129201.1"/>
    <property type="molecule type" value="Genomic_DNA"/>
</dbReference>
<keyword evidence="4" id="KW-1185">Reference proteome</keyword>
<dbReference type="InterPro" id="IPR023346">
    <property type="entry name" value="Lysozyme-like_dom_sf"/>
</dbReference>
<dbReference type="Proteomes" id="UP001156140">
    <property type="component" value="Unassembled WGS sequence"/>
</dbReference>
<evidence type="ECO:0000259" key="2">
    <source>
        <dbReference type="Pfam" id="PF05838"/>
    </source>
</evidence>
<dbReference type="InterPro" id="IPR008565">
    <property type="entry name" value="TtsA-like_GH18_dom"/>
</dbReference>
<sequence length="248" mass="26054">MAKGNLPAVLAETLAYEGGWSDHPQDTGRATMKGITLATYRRYRPGATEADLRAISSAEVERIYRDGYWNQVRGDDLVRGVDLTVFDYGVNSGPARSIKALQQVAGVGVDGIMGPATVLAARGLPARDLIKRVNAKRLGFVQSLSTFAVFGKGWSRRIAAIEATSLSWVSTKPQLEADAKDARTTAQKQAGGAVVTGGAGAADQANHLSSLPVGVVIAVVVVVVGVLIFRVVINSQRAAALAKVAKEA</sequence>
<feature type="transmembrane region" description="Helical" evidence="1">
    <location>
        <begin position="211"/>
        <end position="233"/>
    </location>
</feature>
<dbReference type="CDD" id="cd13926">
    <property type="entry name" value="N-acetylmuramidase_GH108"/>
    <property type="match status" value="1"/>
</dbReference>
<dbReference type="Gene3D" id="1.20.141.10">
    <property type="entry name" value="Chitosanase, subunit A, domain 1"/>
    <property type="match status" value="1"/>
</dbReference>
<dbReference type="Pfam" id="PF05838">
    <property type="entry name" value="Glyco_hydro_108"/>
    <property type="match status" value="1"/>
</dbReference>
<evidence type="ECO:0000256" key="1">
    <source>
        <dbReference type="SAM" id="Phobius"/>
    </source>
</evidence>
<evidence type="ECO:0000313" key="3">
    <source>
        <dbReference type="EMBL" id="MCI0129201.1"/>
    </source>
</evidence>
<evidence type="ECO:0000313" key="4">
    <source>
        <dbReference type="Proteomes" id="UP001156140"/>
    </source>
</evidence>
<gene>
    <name evidence="3" type="ORF">ML536_20400</name>
</gene>
<keyword evidence="1" id="KW-0472">Membrane</keyword>
<keyword evidence="1" id="KW-0812">Transmembrane</keyword>
<comment type="caution">
    <text evidence="3">The sequence shown here is derived from an EMBL/GenBank/DDBJ whole genome shotgun (WGS) entry which is preliminary data.</text>
</comment>
<organism evidence="3 4">
    <name type="scientific">Paradevosia shaoguanensis</name>
    <dbReference type="NCBI Taxonomy" id="1335043"/>
    <lineage>
        <taxon>Bacteria</taxon>
        <taxon>Pseudomonadati</taxon>
        <taxon>Pseudomonadota</taxon>
        <taxon>Alphaproteobacteria</taxon>
        <taxon>Hyphomicrobiales</taxon>
        <taxon>Devosiaceae</taxon>
        <taxon>Paradevosia</taxon>
    </lineage>
</organism>
<feature type="domain" description="TtsA-like Glycoside hydrolase family 108" evidence="2">
    <location>
        <begin position="11"/>
        <end position="93"/>
    </location>
</feature>
<dbReference type="AlphaFoldDB" id="A0AA41QT71"/>
<keyword evidence="1" id="KW-1133">Transmembrane helix</keyword>
<reference evidence="3" key="1">
    <citation type="submission" date="2022-03" db="EMBL/GenBank/DDBJ databases">
        <title>The complete genome sequence of a Methyloterrigena soli.</title>
        <authorList>
            <person name="Zi Z."/>
        </authorList>
    </citation>
    <scope>NUCLEOTIDE SEQUENCE</scope>
    <source>
        <strain evidence="3">M48</strain>
    </source>
</reference>
<accession>A0AA41QT71</accession>
<proteinExistence type="predicted"/>
<dbReference type="SUPFAM" id="SSF53955">
    <property type="entry name" value="Lysozyme-like"/>
    <property type="match status" value="1"/>
</dbReference>